<evidence type="ECO:0000313" key="1">
    <source>
        <dbReference type="EMBL" id="CAB4038290.1"/>
    </source>
</evidence>
<reference evidence="1" key="1">
    <citation type="submission" date="2020-04" db="EMBL/GenBank/DDBJ databases">
        <authorList>
            <person name="Alioto T."/>
            <person name="Alioto T."/>
            <person name="Gomez Garrido J."/>
        </authorList>
    </citation>
    <scope>NUCLEOTIDE SEQUENCE</scope>
    <source>
        <strain evidence="1">A484AB</strain>
    </source>
</reference>
<organism evidence="1 2">
    <name type="scientific">Paramuricea clavata</name>
    <name type="common">Red gorgonian</name>
    <name type="synonym">Violescent sea-whip</name>
    <dbReference type="NCBI Taxonomy" id="317549"/>
    <lineage>
        <taxon>Eukaryota</taxon>
        <taxon>Metazoa</taxon>
        <taxon>Cnidaria</taxon>
        <taxon>Anthozoa</taxon>
        <taxon>Octocorallia</taxon>
        <taxon>Malacalcyonacea</taxon>
        <taxon>Plexauridae</taxon>
        <taxon>Paramuricea</taxon>
    </lineage>
</organism>
<proteinExistence type="predicted"/>
<dbReference type="Proteomes" id="UP001152795">
    <property type="component" value="Unassembled WGS sequence"/>
</dbReference>
<dbReference type="OrthoDB" id="6780717at2759"/>
<evidence type="ECO:0000313" key="2">
    <source>
        <dbReference type="Proteomes" id="UP001152795"/>
    </source>
</evidence>
<comment type="caution">
    <text evidence="1">The sequence shown here is derived from an EMBL/GenBank/DDBJ whole genome shotgun (WGS) entry which is preliminary data.</text>
</comment>
<accession>A0A7D9LRM1</accession>
<dbReference type="AlphaFoldDB" id="A0A7D9LRM1"/>
<name>A0A7D9LRM1_PARCT</name>
<keyword evidence="2" id="KW-1185">Reference proteome</keyword>
<gene>
    <name evidence="1" type="ORF">PACLA_8A044737</name>
</gene>
<protein>
    <submittedName>
        <fullName evidence="1">Uncharacterized protein</fullName>
    </submittedName>
</protein>
<dbReference type="EMBL" id="CACRXK020024030">
    <property type="protein sequence ID" value="CAB4038290.1"/>
    <property type="molecule type" value="Genomic_DNA"/>
</dbReference>
<sequence length="156" mass="18406">MHPENKWEKRQNAPWINKELISLCRKKLLYKKAKRSRNESTWIRYRQMNNNLKRKCNEARWSYDLAQDLTDNNNPKPFRNFVKSKCKGTNKLISLKVGESVFTDDQGIADSMNSYFSSVFTVENYDNIPVLDYIVDERLENIRCSVDEVKKASSKS</sequence>